<evidence type="ECO:0000256" key="6">
    <source>
        <dbReference type="SAM" id="MobiDB-lite"/>
    </source>
</evidence>
<dbReference type="SUPFAM" id="SSF54001">
    <property type="entry name" value="Cysteine proteinases"/>
    <property type="match status" value="1"/>
</dbReference>
<feature type="domain" description="NlpC/P60" evidence="8">
    <location>
        <begin position="435"/>
        <end position="573"/>
    </location>
</feature>
<dbReference type="GO" id="GO:0008234">
    <property type="term" value="F:cysteine-type peptidase activity"/>
    <property type="evidence" value="ECO:0007669"/>
    <property type="project" value="UniProtKB-KW"/>
</dbReference>
<gene>
    <name evidence="9" type="ORF">ATK06_1818</name>
</gene>
<dbReference type="STRING" id="1724.GCA_001044175_00456"/>
<organism evidence="9 10">
    <name type="scientific">Corynebacterium renale</name>
    <dbReference type="NCBI Taxonomy" id="1724"/>
    <lineage>
        <taxon>Bacteria</taxon>
        <taxon>Bacillati</taxon>
        <taxon>Actinomycetota</taxon>
        <taxon>Actinomycetes</taxon>
        <taxon>Mycobacteriales</taxon>
        <taxon>Corynebacteriaceae</taxon>
        <taxon>Corynebacterium</taxon>
    </lineage>
</organism>
<sequence>MPFTTHTRPNRPSSARLAFRSLIATVACAALTGTVTPAVAVPTNPDDSAIADADRSVDLNTADVATLAGYISKQQERVSALELKMGGLAEAVNKALVDLHDAQASAEQARQAVSQAKSELSEIQKEIDSAQENLDEISRAHYRRGGSQPLADVSGNSATEDALTRQTYLRTQAEKQRAALDELDHARTLQANKESELRAARNLAERREAEAADAERTARAAIDANAAELEAAGAERNRLLAEQAAAQVRLDEARGTAQGLRDQRKEYEEYQAAEAARKQAEEEARIAAEEARKAEEAKRKAEEAAAAQAAAEEAARAEAQRQAEAAAAAEREAKEQEARRKADAEAAAAAAAAATAALVAASQPDHQSVESPYPTDENAGATDIAAVSDSATETATDTTGDSTEQADDYYVSLPEVPTNQSVTEKVTESVSGSREEKIELVISRAKAQIGTPYAWGGGNANGPTKGIRDGGVADSYGDYNKVGFDCSGLVLYAFAGVGISLPHYTGYQYQHGKKVNISNIQRGDLLFWGPGASQHVAIYLGDGMMIEAPQSGSTVKISPVRYSGMTEYAVRLI</sequence>
<dbReference type="InterPro" id="IPR051794">
    <property type="entry name" value="PG_Endopeptidase_C40"/>
</dbReference>
<feature type="compositionally biased region" description="Basic and acidic residues" evidence="6">
    <location>
        <begin position="329"/>
        <end position="344"/>
    </location>
</feature>
<feature type="region of interest" description="Disordered" evidence="6">
    <location>
        <begin position="274"/>
        <end position="344"/>
    </location>
</feature>
<keyword evidence="5" id="KW-0175">Coiled coil</keyword>
<reference evidence="9 10" key="1">
    <citation type="submission" date="2017-10" db="EMBL/GenBank/DDBJ databases">
        <title>Sequencing the genomes of 1000 actinobacteria strains.</title>
        <authorList>
            <person name="Klenk H.-P."/>
        </authorList>
    </citation>
    <scope>NUCLEOTIDE SEQUENCE [LARGE SCALE GENOMIC DNA]</scope>
    <source>
        <strain evidence="9 10">DSM 20688</strain>
    </source>
</reference>
<feature type="coiled-coil region" evidence="5">
    <location>
        <begin position="99"/>
        <end position="140"/>
    </location>
</feature>
<protein>
    <submittedName>
        <fullName evidence="9">Cell wall-associated NlpC family hydrolase</fullName>
    </submittedName>
</protein>
<evidence type="ECO:0000256" key="4">
    <source>
        <dbReference type="ARBA" id="ARBA00022807"/>
    </source>
</evidence>
<dbReference type="NCBIfam" id="NF046048">
    <property type="entry name" value="NlpC_P60_DIP1281"/>
    <property type="match status" value="1"/>
</dbReference>
<evidence type="ECO:0000256" key="1">
    <source>
        <dbReference type="ARBA" id="ARBA00007074"/>
    </source>
</evidence>
<proteinExistence type="inferred from homology"/>
<dbReference type="InterPro" id="IPR038765">
    <property type="entry name" value="Papain-like_cys_pep_sf"/>
</dbReference>
<evidence type="ECO:0000259" key="8">
    <source>
        <dbReference type="PROSITE" id="PS51935"/>
    </source>
</evidence>
<dbReference type="InterPro" id="IPR000064">
    <property type="entry name" value="NLP_P60_dom"/>
</dbReference>
<comment type="similarity">
    <text evidence="1">Belongs to the peptidase C40 family.</text>
</comment>
<evidence type="ECO:0000256" key="2">
    <source>
        <dbReference type="ARBA" id="ARBA00022670"/>
    </source>
</evidence>
<dbReference type="Gene3D" id="3.90.1720.10">
    <property type="entry name" value="endopeptidase domain like (from Nostoc punctiforme)"/>
    <property type="match status" value="1"/>
</dbReference>
<feature type="region of interest" description="Disordered" evidence="6">
    <location>
        <begin position="385"/>
        <end position="404"/>
    </location>
</feature>
<keyword evidence="2" id="KW-0645">Protease</keyword>
<dbReference type="GO" id="GO:0006508">
    <property type="term" value="P:proteolysis"/>
    <property type="evidence" value="ECO:0007669"/>
    <property type="project" value="UniProtKB-KW"/>
</dbReference>
<dbReference type="Pfam" id="PF00877">
    <property type="entry name" value="NLPC_P60"/>
    <property type="match status" value="1"/>
</dbReference>
<dbReference type="RefSeq" id="WP_048381677.1">
    <property type="nucleotide sequence ID" value="NZ_LDYE01000011.1"/>
</dbReference>
<keyword evidence="10" id="KW-1185">Reference proteome</keyword>
<dbReference type="Proteomes" id="UP000221653">
    <property type="component" value="Unassembled WGS sequence"/>
</dbReference>
<comment type="caution">
    <text evidence="9">The sequence shown here is derived from an EMBL/GenBank/DDBJ whole genome shotgun (WGS) entry which is preliminary data.</text>
</comment>
<keyword evidence="7" id="KW-0732">Signal</keyword>
<keyword evidence="3 9" id="KW-0378">Hydrolase</keyword>
<evidence type="ECO:0000313" key="9">
    <source>
        <dbReference type="EMBL" id="PFG28699.1"/>
    </source>
</evidence>
<dbReference type="PROSITE" id="PS51935">
    <property type="entry name" value="NLPC_P60"/>
    <property type="match status" value="1"/>
</dbReference>
<dbReference type="PANTHER" id="PTHR47359:SF3">
    <property type="entry name" value="NLP_P60 DOMAIN-CONTAINING PROTEIN-RELATED"/>
    <property type="match status" value="1"/>
</dbReference>
<keyword evidence="4" id="KW-0788">Thiol protease</keyword>
<name>A0A2A9DS06_9CORY</name>
<evidence type="ECO:0000313" key="10">
    <source>
        <dbReference type="Proteomes" id="UP000221653"/>
    </source>
</evidence>
<dbReference type="AlphaFoldDB" id="A0A2A9DS06"/>
<feature type="chain" id="PRO_5038859091" evidence="7">
    <location>
        <begin position="30"/>
        <end position="573"/>
    </location>
</feature>
<feature type="compositionally biased region" description="Basic and acidic residues" evidence="6">
    <location>
        <begin position="275"/>
        <end position="303"/>
    </location>
</feature>
<feature type="compositionally biased region" description="Low complexity" evidence="6">
    <location>
        <begin position="385"/>
        <end position="403"/>
    </location>
</feature>
<dbReference type="PANTHER" id="PTHR47359">
    <property type="entry name" value="PEPTIDOGLYCAN DL-ENDOPEPTIDASE CWLO"/>
    <property type="match status" value="1"/>
</dbReference>
<feature type="signal peptide" evidence="7">
    <location>
        <begin position="1"/>
        <end position="29"/>
    </location>
</feature>
<evidence type="ECO:0000256" key="3">
    <source>
        <dbReference type="ARBA" id="ARBA00022801"/>
    </source>
</evidence>
<accession>A0A2A9DS06</accession>
<evidence type="ECO:0000256" key="7">
    <source>
        <dbReference type="SAM" id="SignalP"/>
    </source>
</evidence>
<dbReference type="EMBL" id="PDJF01000001">
    <property type="protein sequence ID" value="PFG28699.1"/>
    <property type="molecule type" value="Genomic_DNA"/>
</dbReference>
<evidence type="ECO:0000256" key="5">
    <source>
        <dbReference type="SAM" id="Coils"/>
    </source>
</evidence>